<feature type="binding site" evidence="7">
    <location>
        <position position="96"/>
    </location>
    <ligand>
        <name>Mg(2+)</name>
        <dbReference type="ChEBI" id="CHEBI:18420"/>
        <label>3</label>
    </ligand>
</feature>
<dbReference type="EMBL" id="WNLP01000002">
    <property type="protein sequence ID" value="MUH59434.1"/>
    <property type="molecule type" value="Genomic_DNA"/>
</dbReference>
<feature type="binding site" evidence="7">
    <location>
        <position position="132"/>
    </location>
    <ligand>
        <name>substrate</name>
    </ligand>
</feature>
<dbReference type="PROSITE" id="PS00387">
    <property type="entry name" value="PPASE"/>
    <property type="match status" value="1"/>
</dbReference>
<accession>A0A7K1J469</accession>
<evidence type="ECO:0000256" key="2">
    <source>
        <dbReference type="ARBA" id="ARBA00022490"/>
    </source>
</evidence>
<dbReference type="GO" id="GO:0000287">
    <property type="term" value="F:magnesium ion binding"/>
    <property type="evidence" value="ECO:0007669"/>
    <property type="project" value="UniProtKB-UniRule"/>
</dbReference>
<evidence type="ECO:0000256" key="3">
    <source>
        <dbReference type="ARBA" id="ARBA00022723"/>
    </source>
</evidence>
<evidence type="ECO:0000256" key="1">
    <source>
        <dbReference type="ARBA" id="ARBA00001946"/>
    </source>
</evidence>
<evidence type="ECO:0000256" key="6">
    <source>
        <dbReference type="ARBA" id="ARBA00047820"/>
    </source>
</evidence>
<feature type="binding site" evidence="7">
    <location>
        <position position="15"/>
    </location>
    <ligand>
        <name>Mg(2+)</name>
        <dbReference type="ChEBI" id="CHEBI:18420"/>
        <label>2</label>
    </ligand>
</feature>
<dbReference type="InterPro" id="IPR036649">
    <property type="entry name" value="Pyrophosphatase_sf"/>
</dbReference>
<comment type="subcellular location">
    <subcellularLocation>
        <location evidence="7">Cytoplasm</location>
    </subcellularLocation>
</comment>
<dbReference type="Proteomes" id="UP000487882">
    <property type="component" value="Unassembled WGS sequence"/>
</dbReference>
<evidence type="ECO:0000256" key="4">
    <source>
        <dbReference type="ARBA" id="ARBA00022801"/>
    </source>
</evidence>
<keyword evidence="5 7" id="KW-0460">Magnesium</keyword>
<feature type="binding site" evidence="7">
    <location>
        <position position="64"/>
    </location>
    <ligand>
        <name>Mg(2+)</name>
        <dbReference type="ChEBI" id="CHEBI:18420"/>
        <label>2</label>
    </ligand>
</feature>
<feature type="binding site" evidence="7">
    <location>
        <position position="59"/>
    </location>
    <ligand>
        <name>Mg(2+)</name>
        <dbReference type="ChEBI" id="CHEBI:18420"/>
        <label>1</label>
    </ligand>
</feature>
<evidence type="ECO:0000313" key="8">
    <source>
        <dbReference type="EMBL" id="MUH59434.1"/>
    </source>
</evidence>
<comment type="function">
    <text evidence="7">Catalyzes the hydrolysis of inorganic pyrophosphate (PPi) forming two phosphate ions.</text>
</comment>
<dbReference type="SUPFAM" id="SSF50324">
    <property type="entry name" value="Inorganic pyrophosphatase"/>
    <property type="match status" value="1"/>
</dbReference>
<sequence>MTKLSSAPTFTVTVEIPRGSRNKYEVDHTTGRVKLDRTLFTSMGYPMDYGFIDGTLSEDGDPLDALVMLPEPVFPGCAVECRAVALLHMRDENGPDAKILCVPVDVRYDAITDLDDIDEYTQREVVHFFEQYKALEPDKFVAPDVHWEPLAAAEQEIAASFARANNN</sequence>
<dbReference type="EC" id="3.6.1.1" evidence="7"/>
<feature type="active site" description="Proton acceptor" evidence="7">
    <location>
        <position position="96"/>
    </location>
</feature>
<dbReference type="CDD" id="cd00412">
    <property type="entry name" value="pyrophosphatase"/>
    <property type="match status" value="1"/>
</dbReference>
<gene>
    <name evidence="7" type="primary">ppa</name>
    <name evidence="8" type="ORF">GSD1FS_0756</name>
</gene>
<dbReference type="InterPro" id="IPR008162">
    <property type="entry name" value="Pyrophosphatase"/>
</dbReference>
<dbReference type="PANTHER" id="PTHR10286">
    <property type="entry name" value="INORGANIC PYROPHOSPHATASE"/>
    <property type="match status" value="1"/>
</dbReference>
<name>A0A7K1J469_9BIFI</name>
<keyword evidence="3 7" id="KW-0479">Metal-binding</keyword>
<keyword evidence="4 7" id="KW-0378">Hydrolase</keyword>
<keyword evidence="2 7" id="KW-0963">Cytoplasm</keyword>
<feature type="binding site" evidence="7">
    <location>
        <position position="23"/>
    </location>
    <ligand>
        <name>substrate</name>
    </ligand>
</feature>
<dbReference type="FunFam" id="3.90.80.10:FF:000003">
    <property type="entry name" value="Inorganic pyrophosphatase"/>
    <property type="match status" value="1"/>
</dbReference>
<keyword evidence="9" id="KW-1185">Reference proteome</keyword>
<comment type="catalytic activity">
    <reaction evidence="6 7">
        <text>diphosphate + H2O = 2 phosphate + H(+)</text>
        <dbReference type="Rhea" id="RHEA:24576"/>
        <dbReference type="ChEBI" id="CHEBI:15377"/>
        <dbReference type="ChEBI" id="CHEBI:15378"/>
        <dbReference type="ChEBI" id="CHEBI:33019"/>
        <dbReference type="ChEBI" id="CHEBI:43474"/>
        <dbReference type="EC" id="3.6.1.1"/>
    </reaction>
</comment>
<evidence type="ECO:0000256" key="5">
    <source>
        <dbReference type="ARBA" id="ARBA00022842"/>
    </source>
</evidence>
<proteinExistence type="inferred from homology"/>
<feature type="binding site" evidence="7">
    <location>
        <position position="37"/>
    </location>
    <ligand>
        <name>substrate</name>
    </ligand>
</feature>
<dbReference type="HAMAP" id="MF_00209">
    <property type="entry name" value="Inorganic_PPase"/>
    <property type="match status" value="1"/>
</dbReference>
<feature type="binding site" evidence="7">
    <location>
        <position position="49"/>
    </location>
    <ligand>
        <name>substrate</name>
    </ligand>
</feature>
<feature type="binding site" evidence="7">
    <location>
        <position position="96"/>
    </location>
    <ligand>
        <name>Mg(2+)</name>
        <dbReference type="ChEBI" id="CHEBI:18420"/>
        <label>1</label>
    </ligand>
</feature>
<reference evidence="8 9" key="1">
    <citation type="submission" date="2019-09" db="EMBL/GenBank/DDBJ databases">
        <title>Bifidobacterium canis sp. nov., isolated from the digestive tract of German Shepherd dog puppy.</title>
        <authorList>
            <person name="Bunesova V."/>
        </authorList>
    </citation>
    <scope>NUCLEOTIDE SEQUENCE [LARGE SCALE GENOMIC DNA]</scope>
    <source>
        <strain evidence="8 9">GSD1FS</strain>
    </source>
</reference>
<dbReference type="Gene3D" id="3.90.80.10">
    <property type="entry name" value="Inorganic pyrophosphatase"/>
    <property type="match status" value="1"/>
</dbReference>
<dbReference type="AlphaFoldDB" id="A0A7K1J469"/>
<dbReference type="GO" id="GO:0004427">
    <property type="term" value="F:inorganic diphosphate phosphatase activity"/>
    <property type="evidence" value="ECO:0007669"/>
    <property type="project" value="UniProtKB-UniRule"/>
</dbReference>
<comment type="cofactor">
    <cofactor evidence="1 7">
        <name>Mg(2+)</name>
        <dbReference type="ChEBI" id="CHEBI:18420"/>
    </cofactor>
</comment>
<organism evidence="8 9">
    <name type="scientific">Bifidobacterium canis</name>
    <dbReference type="NCBI Taxonomy" id="2610880"/>
    <lineage>
        <taxon>Bacteria</taxon>
        <taxon>Bacillati</taxon>
        <taxon>Actinomycetota</taxon>
        <taxon>Actinomycetes</taxon>
        <taxon>Bifidobacteriales</taxon>
        <taxon>Bifidobacteriaceae</taxon>
        <taxon>Bifidobacterium</taxon>
    </lineage>
</organism>
<feature type="binding site" evidence="7">
    <location>
        <position position="64"/>
    </location>
    <ligand>
        <name>Mg(2+)</name>
        <dbReference type="ChEBI" id="CHEBI:18420"/>
        <label>1</label>
    </ligand>
</feature>
<feature type="binding site" evidence="7">
    <location>
        <position position="91"/>
    </location>
    <ligand>
        <name>Mg(2+)</name>
        <dbReference type="ChEBI" id="CHEBI:18420"/>
        <label>3</label>
    </ligand>
</feature>
<protein>
    <recommendedName>
        <fullName evidence="7">Inorganic pyrophosphatase</fullName>
        <ecNumber evidence="7">3.6.1.1</ecNumber>
    </recommendedName>
    <alternativeName>
        <fullName evidence="7">Pyrophosphate phospho-hydrolase</fullName>
        <shortName evidence="7">PPase</shortName>
    </alternativeName>
</protein>
<comment type="subunit">
    <text evidence="7">Homohexamer.</text>
</comment>
<dbReference type="GO" id="GO:0006796">
    <property type="term" value="P:phosphate-containing compound metabolic process"/>
    <property type="evidence" value="ECO:0007669"/>
    <property type="project" value="InterPro"/>
</dbReference>
<comment type="similarity">
    <text evidence="7">Belongs to the PPase family.</text>
</comment>
<comment type="caution">
    <text evidence="8">The sequence shown here is derived from an EMBL/GenBank/DDBJ whole genome shotgun (WGS) entry which is preliminary data.</text>
</comment>
<dbReference type="Pfam" id="PF00719">
    <property type="entry name" value="Pyrophosphatase"/>
    <property type="match status" value="1"/>
</dbReference>
<evidence type="ECO:0000313" key="9">
    <source>
        <dbReference type="Proteomes" id="UP000487882"/>
    </source>
</evidence>
<dbReference type="RefSeq" id="WP_155588399.1">
    <property type="nucleotide sequence ID" value="NZ_WNLP01000002.1"/>
</dbReference>
<evidence type="ECO:0000256" key="7">
    <source>
        <dbReference type="HAMAP-Rule" id="MF_00209"/>
    </source>
</evidence>
<dbReference type="GO" id="GO:0005737">
    <property type="term" value="C:cytoplasm"/>
    <property type="evidence" value="ECO:0007669"/>
    <property type="project" value="UniProtKB-SubCell"/>
</dbReference>